<evidence type="ECO:0000259" key="2">
    <source>
        <dbReference type="Pfam" id="PF04024"/>
    </source>
</evidence>
<comment type="caution">
    <text evidence="3">The sequence shown here is derived from an EMBL/GenBank/DDBJ whole genome shotgun (WGS) entry which is preliminary data.</text>
</comment>
<dbReference type="InterPro" id="IPR007168">
    <property type="entry name" value="Phageshock_PspC_N"/>
</dbReference>
<evidence type="ECO:0000313" key="3">
    <source>
        <dbReference type="EMBL" id="TXC81836.1"/>
    </source>
</evidence>
<dbReference type="EMBL" id="VORB01000003">
    <property type="protein sequence ID" value="TXC81836.1"/>
    <property type="molecule type" value="Genomic_DNA"/>
</dbReference>
<dbReference type="OrthoDB" id="674853at2"/>
<gene>
    <name evidence="3" type="ORF">FRX97_03725</name>
</gene>
<dbReference type="Pfam" id="PF04024">
    <property type="entry name" value="PspC"/>
    <property type="match status" value="1"/>
</dbReference>
<name>A0A5C6VBK0_9FLAO</name>
<proteinExistence type="predicted"/>
<keyword evidence="1" id="KW-1133">Transmembrane helix</keyword>
<keyword evidence="1" id="KW-0472">Membrane</keyword>
<organism evidence="3 4">
    <name type="scientific">Luteibaculum oceani</name>
    <dbReference type="NCBI Taxonomy" id="1294296"/>
    <lineage>
        <taxon>Bacteria</taxon>
        <taxon>Pseudomonadati</taxon>
        <taxon>Bacteroidota</taxon>
        <taxon>Flavobacteriia</taxon>
        <taxon>Flavobacteriales</taxon>
        <taxon>Luteibaculaceae</taxon>
        <taxon>Luteibaculum</taxon>
    </lineage>
</organism>
<evidence type="ECO:0000256" key="1">
    <source>
        <dbReference type="SAM" id="Phobius"/>
    </source>
</evidence>
<dbReference type="Proteomes" id="UP000321168">
    <property type="component" value="Unassembled WGS sequence"/>
</dbReference>
<dbReference type="AlphaFoldDB" id="A0A5C6VBK0"/>
<protein>
    <submittedName>
        <fullName evidence="3">PspC domain-containing protein</fullName>
    </submittedName>
</protein>
<accession>A0A5C6VBK0</accession>
<reference evidence="3 4" key="1">
    <citation type="submission" date="2019-08" db="EMBL/GenBank/DDBJ databases">
        <title>Genome of Luteibaculum oceani JCM 18817.</title>
        <authorList>
            <person name="Bowman J.P."/>
        </authorList>
    </citation>
    <scope>NUCLEOTIDE SEQUENCE [LARGE SCALE GENOMIC DNA]</scope>
    <source>
        <strain evidence="3 4">JCM 18817</strain>
    </source>
</reference>
<evidence type="ECO:0000313" key="4">
    <source>
        <dbReference type="Proteomes" id="UP000321168"/>
    </source>
</evidence>
<keyword evidence="1" id="KW-0812">Transmembrane</keyword>
<feature type="domain" description="Phage shock protein PspC N-terminal" evidence="2">
    <location>
        <begin position="13"/>
        <end position="57"/>
    </location>
</feature>
<keyword evidence="4" id="KW-1185">Reference proteome</keyword>
<sequence>MNKILNYFEKQAFGVCAWWGEKLGISSQKVRLNFIYFSFITLGSPLLIYLIMAFILEHKEYFKFRSKKGSIWEL</sequence>
<feature type="transmembrane region" description="Helical" evidence="1">
    <location>
        <begin position="34"/>
        <end position="56"/>
    </location>
</feature>